<accession>A0A9P0F810</accession>
<feature type="compositionally biased region" description="Low complexity" evidence="2">
    <location>
        <begin position="314"/>
        <end position="326"/>
    </location>
</feature>
<protein>
    <submittedName>
        <fullName evidence="3">Uncharacterized protein</fullName>
    </submittedName>
</protein>
<feature type="region of interest" description="Disordered" evidence="2">
    <location>
        <begin position="187"/>
        <end position="245"/>
    </location>
</feature>
<sequence>METMNESAPPVTLPHDKKMYNYVARLQEVKNIHSQILRLRKLAVEAEKLRRDKDESLAALLSIRELNKKTIQKTNSLVARSKQEVEAMRTRLHQTVSYTRRVRARCRGKVETLTQINERLATELKRLQDEVANKDDLIEKLKSDHERAKADLAEIRGDHERDAEALQILQLKYKRLERKVRGLAISVSGSTGWTPPPPDPENSPPEVVVKSAQRDDSSRNIETRKSSSSKVRFEDRDAEESPPRREVDISIIKAATSWDDRQDFSRDDLLLDSDNSVCRCSESNGPGTEETKISQIKDFVLNWRGRSRSKSKSSCKSSTTGGSSKRVISEGKTFTLTREEIQALAPEVDDSNAAETAPSAESGDCLLARIKSLSQDSLMEAQSSSRKSATNCTGVSWIATLRRKLSCDPE</sequence>
<feature type="compositionally biased region" description="Pro residues" evidence="2">
    <location>
        <begin position="194"/>
        <end position="203"/>
    </location>
</feature>
<keyword evidence="1" id="KW-0175">Coiled coil</keyword>
<feature type="coiled-coil region" evidence="1">
    <location>
        <begin position="110"/>
        <end position="186"/>
    </location>
</feature>
<evidence type="ECO:0000256" key="1">
    <source>
        <dbReference type="SAM" id="Coils"/>
    </source>
</evidence>
<organism evidence="3 4">
    <name type="scientific">Bemisia tabaci</name>
    <name type="common">Sweetpotato whitefly</name>
    <name type="synonym">Aleurodes tabaci</name>
    <dbReference type="NCBI Taxonomy" id="7038"/>
    <lineage>
        <taxon>Eukaryota</taxon>
        <taxon>Metazoa</taxon>
        <taxon>Ecdysozoa</taxon>
        <taxon>Arthropoda</taxon>
        <taxon>Hexapoda</taxon>
        <taxon>Insecta</taxon>
        <taxon>Pterygota</taxon>
        <taxon>Neoptera</taxon>
        <taxon>Paraneoptera</taxon>
        <taxon>Hemiptera</taxon>
        <taxon>Sternorrhyncha</taxon>
        <taxon>Aleyrodoidea</taxon>
        <taxon>Aleyrodidae</taxon>
        <taxon>Aleyrodinae</taxon>
        <taxon>Bemisia</taxon>
    </lineage>
</organism>
<dbReference type="Proteomes" id="UP001152759">
    <property type="component" value="Chromosome 7"/>
</dbReference>
<dbReference type="AlphaFoldDB" id="A0A9P0F810"/>
<dbReference type="EMBL" id="OU963868">
    <property type="protein sequence ID" value="CAH0393571.1"/>
    <property type="molecule type" value="Genomic_DNA"/>
</dbReference>
<feature type="region of interest" description="Disordered" evidence="2">
    <location>
        <begin position="309"/>
        <end position="331"/>
    </location>
</feature>
<gene>
    <name evidence="3" type="ORF">BEMITA_LOCUS11954</name>
</gene>
<keyword evidence="4" id="KW-1185">Reference proteome</keyword>
<evidence type="ECO:0000256" key="2">
    <source>
        <dbReference type="SAM" id="MobiDB-lite"/>
    </source>
</evidence>
<name>A0A9P0F810_BEMTA</name>
<evidence type="ECO:0000313" key="4">
    <source>
        <dbReference type="Proteomes" id="UP001152759"/>
    </source>
</evidence>
<evidence type="ECO:0000313" key="3">
    <source>
        <dbReference type="EMBL" id="CAH0393571.1"/>
    </source>
</evidence>
<proteinExistence type="predicted"/>
<reference evidence="3" key="1">
    <citation type="submission" date="2021-12" db="EMBL/GenBank/DDBJ databases">
        <authorList>
            <person name="King R."/>
        </authorList>
    </citation>
    <scope>NUCLEOTIDE SEQUENCE</scope>
</reference>
<feature type="compositionally biased region" description="Basic and acidic residues" evidence="2">
    <location>
        <begin position="212"/>
        <end position="245"/>
    </location>
</feature>